<evidence type="ECO:0000259" key="6">
    <source>
        <dbReference type="PROSITE" id="PS51999"/>
    </source>
</evidence>
<evidence type="ECO:0000256" key="5">
    <source>
        <dbReference type="SAM" id="MobiDB-lite"/>
    </source>
</evidence>
<feature type="region of interest" description="Disordered" evidence="5">
    <location>
        <begin position="215"/>
        <end position="241"/>
    </location>
</feature>
<keyword evidence="1" id="KW-0479">Metal-binding</keyword>
<keyword evidence="8" id="KW-1185">Reference proteome</keyword>
<protein>
    <recommendedName>
        <fullName evidence="6">GRF-type domain-containing protein</fullName>
    </recommendedName>
</protein>
<feature type="compositionally biased region" description="Polar residues" evidence="5">
    <location>
        <begin position="35"/>
        <end position="48"/>
    </location>
</feature>
<feature type="domain" description="GRF-type" evidence="6">
    <location>
        <begin position="243"/>
        <end position="285"/>
    </location>
</feature>
<dbReference type="PANTHER" id="PTHR48127:SF1">
    <property type="entry name" value="ZINC FINGER GRF-TYPE DOMAIN-CONTAINING PROTEIN"/>
    <property type="match status" value="1"/>
</dbReference>
<dbReference type="PROSITE" id="PS51999">
    <property type="entry name" value="ZF_GRF"/>
    <property type="match status" value="1"/>
</dbReference>
<name>A0A835A9N9_9POAL</name>
<evidence type="ECO:0000256" key="2">
    <source>
        <dbReference type="ARBA" id="ARBA00022771"/>
    </source>
</evidence>
<feature type="compositionally biased region" description="Basic and acidic residues" evidence="5">
    <location>
        <begin position="69"/>
        <end position="82"/>
    </location>
</feature>
<dbReference type="InterPro" id="IPR010666">
    <property type="entry name" value="Znf_GRF"/>
</dbReference>
<dbReference type="EMBL" id="JACEFO010002460">
    <property type="protein sequence ID" value="KAF8659442.1"/>
    <property type="molecule type" value="Genomic_DNA"/>
</dbReference>
<reference evidence="7" key="1">
    <citation type="submission" date="2020-07" db="EMBL/GenBank/DDBJ databases">
        <title>Genome sequence and genetic diversity analysis of an under-domesticated orphan crop, white fonio (Digitaria exilis).</title>
        <authorList>
            <person name="Bennetzen J.L."/>
            <person name="Chen S."/>
            <person name="Ma X."/>
            <person name="Wang X."/>
            <person name="Yssel A.E.J."/>
            <person name="Chaluvadi S.R."/>
            <person name="Johnson M."/>
            <person name="Gangashetty P."/>
            <person name="Hamidou F."/>
            <person name="Sanogo M.D."/>
            <person name="Zwaenepoel A."/>
            <person name="Wallace J."/>
            <person name="Van De Peer Y."/>
            <person name="Van Deynze A."/>
        </authorList>
    </citation>
    <scope>NUCLEOTIDE SEQUENCE</scope>
    <source>
        <tissue evidence="7">Leaves</tissue>
    </source>
</reference>
<proteinExistence type="predicted"/>
<evidence type="ECO:0000313" key="8">
    <source>
        <dbReference type="Proteomes" id="UP000636709"/>
    </source>
</evidence>
<comment type="caution">
    <text evidence="7">The sequence shown here is derived from an EMBL/GenBank/DDBJ whole genome shotgun (WGS) entry which is preliminary data.</text>
</comment>
<dbReference type="PANTHER" id="PTHR48127">
    <property type="entry name" value="GRF-TYPE DOMAIN-CONTAINING PROTEIN"/>
    <property type="match status" value="1"/>
</dbReference>
<dbReference type="Proteomes" id="UP000636709">
    <property type="component" value="Unassembled WGS sequence"/>
</dbReference>
<dbReference type="AlphaFoldDB" id="A0A835A9N9"/>
<feature type="region of interest" description="Disordered" evidence="5">
    <location>
        <begin position="35"/>
        <end position="83"/>
    </location>
</feature>
<dbReference type="OrthoDB" id="678732at2759"/>
<organism evidence="7 8">
    <name type="scientific">Digitaria exilis</name>
    <dbReference type="NCBI Taxonomy" id="1010633"/>
    <lineage>
        <taxon>Eukaryota</taxon>
        <taxon>Viridiplantae</taxon>
        <taxon>Streptophyta</taxon>
        <taxon>Embryophyta</taxon>
        <taxon>Tracheophyta</taxon>
        <taxon>Spermatophyta</taxon>
        <taxon>Magnoliopsida</taxon>
        <taxon>Liliopsida</taxon>
        <taxon>Poales</taxon>
        <taxon>Poaceae</taxon>
        <taxon>PACMAD clade</taxon>
        <taxon>Panicoideae</taxon>
        <taxon>Panicodae</taxon>
        <taxon>Paniceae</taxon>
        <taxon>Anthephorinae</taxon>
        <taxon>Digitaria</taxon>
    </lineage>
</organism>
<dbReference type="Pfam" id="PF06839">
    <property type="entry name" value="Zn_ribbon_GRF"/>
    <property type="match status" value="1"/>
</dbReference>
<evidence type="ECO:0000313" key="7">
    <source>
        <dbReference type="EMBL" id="KAF8659442.1"/>
    </source>
</evidence>
<keyword evidence="3" id="KW-0862">Zinc</keyword>
<evidence type="ECO:0000256" key="4">
    <source>
        <dbReference type="PROSITE-ProRule" id="PRU01343"/>
    </source>
</evidence>
<gene>
    <name evidence="7" type="ORF">HU200_058471</name>
</gene>
<evidence type="ECO:0000256" key="3">
    <source>
        <dbReference type="ARBA" id="ARBA00022833"/>
    </source>
</evidence>
<keyword evidence="2 4" id="KW-0863">Zinc-finger</keyword>
<dbReference type="GO" id="GO:0008270">
    <property type="term" value="F:zinc ion binding"/>
    <property type="evidence" value="ECO:0007669"/>
    <property type="project" value="UniProtKB-KW"/>
</dbReference>
<accession>A0A835A9N9</accession>
<sequence length="306" mass="33231">MACSWRLSEFRSSRAHGLSSDDAALGTVAIDVASHNSFPDTGKQTPNGPDTPTSNPTHPSSPPSPAAAARRDRPGWRGRSDQETGALPLLAIAVRKFVGPPEQRRKIVGSGWMDTGKRPPLHGWSPGDMAPTLATWVPLGARSTRATWALTDLAPSFDNLNAPAGGRPSRPLLLPLFKQNIGASNASSSRPSPNPPLREVHSSLLAATTTLGKKKWKDRAQKNYPDVSSKDAPVPPALPSPQCECGKPARVTQSMHPDTAARAYYKCGDHRDWEQCNFFQWIDGPEKVDERILLFRPSSSKNYESF</sequence>
<evidence type="ECO:0000256" key="1">
    <source>
        <dbReference type="ARBA" id="ARBA00022723"/>
    </source>
</evidence>